<comment type="similarity">
    <text evidence="3 8">Belongs to the aldose epimerase family.</text>
</comment>
<evidence type="ECO:0000256" key="3">
    <source>
        <dbReference type="ARBA" id="ARBA00006206"/>
    </source>
</evidence>
<proteinExistence type="inferred from homology"/>
<dbReference type="Pfam" id="PF01263">
    <property type="entry name" value="Aldose_epim"/>
    <property type="match status" value="1"/>
</dbReference>
<dbReference type="SUPFAM" id="SSF74650">
    <property type="entry name" value="Galactose mutarotase-like"/>
    <property type="match status" value="1"/>
</dbReference>
<reference evidence="9 10" key="1">
    <citation type="submission" date="2024-01" db="EMBL/GenBank/DDBJ databases">
        <title>Multi-omics insights into the function and evolution of sodium benzoate biodegradation pathways in Benzoatithermus flavus gen. nov., sp. nov. from hot spring.</title>
        <authorList>
            <person name="Hu C.-J."/>
            <person name="Li W.-J."/>
        </authorList>
    </citation>
    <scope>NUCLEOTIDE SEQUENCE [LARGE SCALE GENOMIC DNA]</scope>
    <source>
        <strain evidence="9 10">SYSU G07066</strain>
    </source>
</reference>
<dbReference type="PANTHER" id="PTHR10091:SF0">
    <property type="entry name" value="GALACTOSE MUTAROTASE"/>
    <property type="match status" value="1"/>
</dbReference>
<evidence type="ECO:0000256" key="8">
    <source>
        <dbReference type="PIRNR" id="PIRNR005096"/>
    </source>
</evidence>
<dbReference type="PIRSF" id="PIRSF005096">
    <property type="entry name" value="GALM"/>
    <property type="match status" value="1"/>
</dbReference>
<dbReference type="EC" id="5.1.3.3" evidence="4 8"/>
<dbReference type="GO" id="GO:0016853">
    <property type="term" value="F:isomerase activity"/>
    <property type="evidence" value="ECO:0007669"/>
    <property type="project" value="UniProtKB-KW"/>
</dbReference>
<evidence type="ECO:0000256" key="6">
    <source>
        <dbReference type="ARBA" id="ARBA00023235"/>
    </source>
</evidence>
<keyword evidence="10" id="KW-1185">Reference proteome</keyword>
<evidence type="ECO:0000256" key="1">
    <source>
        <dbReference type="ARBA" id="ARBA00001614"/>
    </source>
</evidence>
<dbReference type="NCBIfam" id="NF008277">
    <property type="entry name" value="PRK11055.1"/>
    <property type="match status" value="1"/>
</dbReference>
<dbReference type="CDD" id="cd09019">
    <property type="entry name" value="galactose_mutarotase_like"/>
    <property type="match status" value="1"/>
</dbReference>
<dbReference type="PANTHER" id="PTHR10091">
    <property type="entry name" value="ALDOSE-1-EPIMERASE"/>
    <property type="match status" value="1"/>
</dbReference>
<protein>
    <recommendedName>
        <fullName evidence="5 8">Aldose 1-epimerase</fullName>
        <ecNumber evidence="4 8">5.1.3.3</ecNumber>
    </recommendedName>
</protein>
<dbReference type="InterPro" id="IPR014718">
    <property type="entry name" value="GH-type_carb-bd"/>
</dbReference>
<dbReference type="PROSITE" id="PS00545">
    <property type="entry name" value="ALDOSE_1_EPIMERASE"/>
    <property type="match status" value="1"/>
</dbReference>
<dbReference type="InterPro" id="IPR008183">
    <property type="entry name" value="Aldose_1/G6P_1-epimerase"/>
</dbReference>
<dbReference type="InterPro" id="IPR047215">
    <property type="entry name" value="Galactose_mutarotase-like"/>
</dbReference>
<sequence length="355" mass="38321">MAQGLEKDTFGRLADGGVVERYRMTNARGTEVELLTLGGIITAIRVPDRAGRLGNVALGFARLEDYVARSPYFGALIGRYANRIAGARFTLDGQVYRLAANRGRNTLHGGATGFDKRLWQAEEVAAPDGPAVALVYRSPDGEEGYPGNLDVRVICTLTDGDELRIDYRAETDRPTIVNLTNHTYFNLEGEGSGDVLGHELMLAASAYLPTDAEQIPTGEVASVTGTPFDFRAPKPIGAEIRAGHEQLARGRGYDHCFVLDKAASGELSLAARVRAPGSGRVLEVLTTQPGIQFYTGNYLDGTLIGAGGRIYRQSDGFCLETQHFPDSPNQPQFPSTVLRPGEVFASTTVYRFSTG</sequence>
<comment type="catalytic activity">
    <reaction evidence="1 8">
        <text>alpha-D-glucose = beta-D-glucose</text>
        <dbReference type="Rhea" id="RHEA:10264"/>
        <dbReference type="ChEBI" id="CHEBI:15903"/>
        <dbReference type="ChEBI" id="CHEBI:17925"/>
        <dbReference type="EC" id="5.1.3.3"/>
    </reaction>
</comment>
<dbReference type="InterPro" id="IPR015443">
    <property type="entry name" value="Aldose_1-epimerase"/>
</dbReference>
<name>A0ABU8XX41_9PROT</name>
<dbReference type="InterPro" id="IPR018052">
    <property type="entry name" value="Ald1_epimerase_CS"/>
</dbReference>
<comment type="caution">
    <text evidence="9">The sequence shown here is derived from an EMBL/GenBank/DDBJ whole genome shotgun (WGS) entry which is preliminary data.</text>
</comment>
<evidence type="ECO:0000256" key="4">
    <source>
        <dbReference type="ARBA" id="ARBA00013185"/>
    </source>
</evidence>
<dbReference type="EMBL" id="JBBLZC010000031">
    <property type="protein sequence ID" value="MEK0085629.1"/>
    <property type="molecule type" value="Genomic_DNA"/>
</dbReference>
<gene>
    <name evidence="9" type="ORF">U1T56_20960</name>
</gene>
<evidence type="ECO:0000256" key="2">
    <source>
        <dbReference type="ARBA" id="ARBA00005028"/>
    </source>
</evidence>
<dbReference type="Proteomes" id="UP001375743">
    <property type="component" value="Unassembled WGS sequence"/>
</dbReference>
<dbReference type="InterPro" id="IPR011013">
    <property type="entry name" value="Gal_mutarotase_sf_dom"/>
</dbReference>
<keyword evidence="6 8" id="KW-0413">Isomerase</keyword>
<keyword evidence="7 8" id="KW-0119">Carbohydrate metabolism</keyword>
<dbReference type="RefSeq" id="WP_418161478.1">
    <property type="nucleotide sequence ID" value="NZ_JBBLZC010000031.1"/>
</dbReference>
<evidence type="ECO:0000256" key="5">
    <source>
        <dbReference type="ARBA" id="ARBA00014165"/>
    </source>
</evidence>
<evidence type="ECO:0000313" key="10">
    <source>
        <dbReference type="Proteomes" id="UP001375743"/>
    </source>
</evidence>
<accession>A0ABU8XX41</accession>
<comment type="pathway">
    <text evidence="2 8">Carbohydrate metabolism; hexose metabolism.</text>
</comment>
<dbReference type="Gene3D" id="2.70.98.10">
    <property type="match status" value="1"/>
</dbReference>
<evidence type="ECO:0000256" key="7">
    <source>
        <dbReference type="ARBA" id="ARBA00023277"/>
    </source>
</evidence>
<evidence type="ECO:0000313" key="9">
    <source>
        <dbReference type="EMBL" id="MEK0085629.1"/>
    </source>
</evidence>
<organism evidence="9 10">
    <name type="scientific">Benzoatithermus flavus</name>
    <dbReference type="NCBI Taxonomy" id="3108223"/>
    <lineage>
        <taxon>Bacteria</taxon>
        <taxon>Pseudomonadati</taxon>
        <taxon>Pseudomonadota</taxon>
        <taxon>Alphaproteobacteria</taxon>
        <taxon>Geminicoccales</taxon>
        <taxon>Geminicoccaceae</taxon>
        <taxon>Benzoatithermus</taxon>
    </lineage>
</organism>